<evidence type="ECO:0000313" key="1">
    <source>
        <dbReference type="EMBL" id="HEB42981.1"/>
    </source>
</evidence>
<organism evidence="1">
    <name type="scientific">Agrobacterium albertimagni</name>
    <dbReference type="NCBI Taxonomy" id="147266"/>
    <lineage>
        <taxon>Bacteria</taxon>
        <taxon>Pseudomonadati</taxon>
        <taxon>Pseudomonadota</taxon>
        <taxon>Alphaproteobacteria</taxon>
        <taxon>Hyphomicrobiales</taxon>
        <taxon>Rhizobiaceae</taxon>
        <taxon>Rhizobium/Agrobacterium group</taxon>
        <taxon>Agrobacterium</taxon>
    </lineage>
</organism>
<comment type="caution">
    <text evidence="1">The sequence shown here is derived from an EMBL/GenBank/DDBJ whole genome shotgun (WGS) entry which is preliminary data.</text>
</comment>
<gene>
    <name evidence="1" type="ORF">ENP70_04615</name>
</gene>
<dbReference type="AlphaFoldDB" id="A0A7C1T1D7"/>
<name>A0A7C1T1D7_9HYPH</name>
<accession>A0A7C1T1D7</accession>
<protein>
    <submittedName>
        <fullName evidence="1">Uncharacterized protein</fullName>
    </submittedName>
</protein>
<reference evidence="1" key="1">
    <citation type="journal article" date="2020" name="mSystems">
        <title>Genome- and Community-Level Interaction Insights into Carbon Utilization and Element Cycling Functions of Hydrothermarchaeota in Hydrothermal Sediment.</title>
        <authorList>
            <person name="Zhou Z."/>
            <person name="Liu Y."/>
            <person name="Xu W."/>
            <person name="Pan J."/>
            <person name="Luo Z.H."/>
            <person name="Li M."/>
        </authorList>
    </citation>
    <scope>NUCLEOTIDE SEQUENCE [LARGE SCALE GENOMIC DNA]</scope>
    <source>
        <strain evidence="1">SpSt-243</strain>
    </source>
</reference>
<sequence>MLKEECLWREWYAWFPIMPVDDHLFWLEQVWRRRNPQTGRWEYRSFRSDREKEIEDSDRPI</sequence>
<dbReference type="EMBL" id="DSKI01000249">
    <property type="protein sequence ID" value="HEB42981.1"/>
    <property type="molecule type" value="Genomic_DNA"/>
</dbReference>
<proteinExistence type="predicted"/>